<accession>A0A896ST33</accession>
<organism evidence="1">
    <name type="scientific">Chondria tumulosa</name>
    <dbReference type="NCBI Taxonomy" id="2740715"/>
    <lineage>
        <taxon>Eukaryota</taxon>
        <taxon>Rhodophyta</taxon>
        <taxon>Florideophyceae</taxon>
        <taxon>Rhodymeniophycidae</taxon>
        <taxon>Ceramiales</taxon>
        <taxon>Rhodomelaceae</taxon>
        <taxon>Chondrieae</taxon>
        <taxon>Chondria</taxon>
    </lineage>
</organism>
<reference evidence="1" key="1">
    <citation type="submission" date="2020-11" db="EMBL/GenBank/DDBJ databases">
        <authorList>
            <person name="Paiano M.O."/>
        </authorList>
    </citation>
    <scope>NUCLEOTIDE SEQUENCE</scope>
</reference>
<keyword evidence="1" id="KW-0150">Chloroplast</keyword>
<geneLocation type="chloroplast" evidence="1"/>
<dbReference type="AlphaFoldDB" id="A0A896ST33"/>
<evidence type="ECO:0000313" key="1">
    <source>
        <dbReference type="EMBL" id="QSD57133.1"/>
    </source>
</evidence>
<name>A0A896ST33_9FLOR</name>
<dbReference type="GeneID" id="67279503"/>
<dbReference type="EMBL" id="MW309501">
    <property type="protein sequence ID" value="QSD57133.1"/>
    <property type="molecule type" value="Genomic_DNA"/>
</dbReference>
<keyword evidence="1" id="KW-0934">Plastid</keyword>
<sequence>MKKSLISIKIMPYKVKKNCTLFR</sequence>
<protein>
    <submittedName>
        <fullName evidence="1">Cytochrome b6-f complex subunit PetP</fullName>
    </submittedName>
</protein>
<gene>
    <name evidence="1" type="primary">petP</name>
</gene>
<dbReference type="RefSeq" id="YP_010170992.1">
    <property type="nucleotide sequence ID" value="NC_057618.1"/>
</dbReference>
<proteinExistence type="predicted"/>